<feature type="domain" description="HTH lysR-type" evidence="5">
    <location>
        <begin position="1"/>
        <end position="58"/>
    </location>
</feature>
<gene>
    <name evidence="6" type="ORF">QO016_003435</name>
</gene>
<comment type="similarity">
    <text evidence="1">Belongs to the LysR transcriptional regulatory family.</text>
</comment>
<dbReference type="Pfam" id="PF03466">
    <property type="entry name" value="LysR_substrate"/>
    <property type="match status" value="1"/>
</dbReference>
<proteinExistence type="inferred from homology"/>
<dbReference type="InterPro" id="IPR050950">
    <property type="entry name" value="HTH-type_LysR_regulators"/>
</dbReference>
<dbReference type="PANTHER" id="PTHR30419">
    <property type="entry name" value="HTH-TYPE TRANSCRIPTIONAL REGULATOR YBHD"/>
    <property type="match status" value="1"/>
</dbReference>
<evidence type="ECO:0000256" key="3">
    <source>
        <dbReference type="ARBA" id="ARBA00023125"/>
    </source>
</evidence>
<dbReference type="InterPro" id="IPR000847">
    <property type="entry name" value="LysR_HTH_N"/>
</dbReference>
<dbReference type="RefSeq" id="WP_238248480.1">
    <property type="nucleotide sequence ID" value="NZ_BPQX01000018.1"/>
</dbReference>
<dbReference type="Pfam" id="PF00126">
    <property type="entry name" value="HTH_1"/>
    <property type="match status" value="1"/>
</dbReference>
<dbReference type="SUPFAM" id="SSF46785">
    <property type="entry name" value="Winged helix' DNA-binding domain"/>
    <property type="match status" value="1"/>
</dbReference>
<evidence type="ECO:0000313" key="6">
    <source>
        <dbReference type="EMBL" id="MDQ0443929.1"/>
    </source>
</evidence>
<dbReference type="EMBL" id="JAUSVV010000008">
    <property type="protein sequence ID" value="MDQ0443929.1"/>
    <property type="molecule type" value="Genomic_DNA"/>
</dbReference>
<keyword evidence="2" id="KW-0805">Transcription regulation</keyword>
<keyword evidence="4" id="KW-0804">Transcription</keyword>
<evidence type="ECO:0000256" key="1">
    <source>
        <dbReference type="ARBA" id="ARBA00009437"/>
    </source>
</evidence>
<dbReference type="Gene3D" id="3.40.190.290">
    <property type="match status" value="1"/>
</dbReference>
<evidence type="ECO:0000256" key="4">
    <source>
        <dbReference type="ARBA" id="ARBA00023163"/>
    </source>
</evidence>
<evidence type="ECO:0000313" key="7">
    <source>
        <dbReference type="Proteomes" id="UP001236369"/>
    </source>
</evidence>
<dbReference type="Proteomes" id="UP001236369">
    <property type="component" value="Unassembled WGS sequence"/>
</dbReference>
<dbReference type="InterPro" id="IPR036388">
    <property type="entry name" value="WH-like_DNA-bd_sf"/>
</dbReference>
<keyword evidence="7" id="KW-1185">Reference proteome</keyword>
<accession>A0ABU0HNM9</accession>
<keyword evidence="3 6" id="KW-0238">DNA-binding</keyword>
<evidence type="ECO:0000256" key="2">
    <source>
        <dbReference type="ARBA" id="ARBA00023015"/>
    </source>
</evidence>
<dbReference type="InterPro" id="IPR005119">
    <property type="entry name" value="LysR_subst-bd"/>
</dbReference>
<sequence>MQTTSLRYFLTVARTGSIAAASAQLNVAASAISRQIANLEAELDCVLFERLPRGMALSPAGELLARHAHQVLVRADQVVMEIREIEGLARGRIRVACSEGFALDIIPNAIADFHADYPGIRFEVSMLPPAQATVLVAQGDADIAITFAMSPADGVDVLYDGTVEMIALAAPDHPLAGEPLLRLADMPKYPLALPTRDTTVRLVFDAACQAEGIVVEPVLTANVLSALLPFVRRSRGLALMSALSVQTPLRLNEIVRLPISSRIPLIRTIQIQAMRGRRLPRSVQTFVSRIRAALPPAREVPH</sequence>
<dbReference type="PROSITE" id="PS50931">
    <property type="entry name" value="HTH_LYSR"/>
    <property type="match status" value="1"/>
</dbReference>
<name>A0ABU0HNM9_9HYPH</name>
<dbReference type="GO" id="GO:0003677">
    <property type="term" value="F:DNA binding"/>
    <property type="evidence" value="ECO:0007669"/>
    <property type="project" value="UniProtKB-KW"/>
</dbReference>
<dbReference type="SUPFAM" id="SSF53850">
    <property type="entry name" value="Periplasmic binding protein-like II"/>
    <property type="match status" value="1"/>
</dbReference>
<evidence type="ECO:0000259" key="5">
    <source>
        <dbReference type="PROSITE" id="PS50931"/>
    </source>
</evidence>
<reference evidence="6 7" key="1">
    <citation type="submission" date="2023-07" db="EMBL/GenBank/DDBJ databases">
        <title>Genomic Encyclopedia of Type Strains, Phase IV (KMG-IV): sequencing the most valuable type-strain genomes for metagenomic binning, comparative biology and taxonomic classification.</title>
        <authorList>
            <person name="Goeker M."/>
        </authorList>
    </citation>
    <scope>NUCLEOTIDE SEQUENCE [LARGE SCALE GENOMIC DNA]</scope>
    <source>
        <strain evidence="6 7">DSM 19562</strain>
    </source>
</reference>
<dbReference type="InterPro" id="IPR036390">
    <property type="entry name" value="WH_DNA-bd_sf"/>
</dbReference>
<dbReference type="PANTHER" id="PTHR30419:SF8">
    <property type="entry name" value="NITROGEN ASSIMILATION TRANSCRIPTIONAL ACTIVATOR-RELATED"/>
    <property type="match status" value="1"/>
</dbReference>
<dbReference type="Gene3D" id="1.10.10.10">
    <property type="entry name" value="Winged helix-like DNA-binding domain superfamily/Winged helix DNA-binding domain"/>
    <property type="match status" value="1"/>
</dbReference>
<comment type="caution">
    <text evidence="6">The sequence shown here is derived from an EMBL/GenBank/DDBJ whole genome shotgun (WGS) entry which is preliminary data.</text>
</comment>
<protein>
    <submittedName>
        <fullName evidence="6">DNA-binding transcriptional LysR family regulator</fullName>
    </submittedName>
</protein>
<organism evidence="6 7">
    <name type="scientific">Methylobacterium persicinum</name>
    <dbReference type="NCBI Taxonomy" id="374426"/>
    <lineage>
        <taxon>Bacteria</taxon>
        <taxon>Pseudomonadati</taxon>
        <taxon>Pseudomonadota</taxon>
        <taxon>Alphaproteobacteria</taxon>
        <taxon>Hyphomicrobiales</taxon>
        <taxon>Methylobacteriaceae</taxon>
        <taxon>Methylobacterium</taxon>
    </lineage>
</organism>